<dbReference type="Pfam" id="PF13837">
    <property type="entry name" value="Myb_DNA-bind_4"/>
    <property type="match status" value="1"/>
</dbReference>
<dbReference type="InterPro" id="IPR044822">
    <property type="entry name" value="Myb_DNA-bind_4"/>
</dbReference>
<comment type="caution">
    <text evidence="3">The sequence shown here is derived from an EMBL/GenBank/DDBJ whole genome shotgun (WGS) entry which is preliminary data.</text>
</comment>
<proteinExistence type="predicted"/>
<organism evidence="3 4">
    <name type="scientific">Marchantia polymorpha subsp. ruderalis</name>
    <dbReference type="NCBI Taxonomy" id="1480154"/>
    <lineage>
        <taxon>Eukaryota</taxon>
        <taxon>Viridiplantae</taxon>
        <taxon>Streptophyta</taxon>
        <taxon>Embryophyta</taxon>
        <taxon>Marchantiophyta</taxon>
        <taxon>Marchantiopsida</taxon>
        <taxon>Marchantiidae</taxon>
        <taxon>Marchantiales</taxon>
        <taxon>Marchantiaceae</taxon>
        <taxon>Marchantia</taxon>
    </lineage>
</organism>
<feature type="domain" description="Myb/SANT-like DNA-binding" evidence="2">
    <location>
        <begin position="131"/>
        <end position="217"/>
    </location>
</feature>
<evidence type="ECO:0000313" key="4">
    <source>
        <dbReference type="Proteomes" id="UP000077202"/>
    </source>
</evidence>
<sequence length="231" mass="26004">MSACQCCSEEASRLLANREAERHEVHGNVVSSHGSYPRSQEGMVAPVGGPTVAMAAGSRKSGRPDEEPERAQKQKTKVVVEFSLVFKRGCREEQSRGPAGAKILHETLFIKTQKRLDDEGNVLDSQIVEESSWSTAEVEYLIMLRSKGDSLFCRALKEKKLGLVWQKAALGLSRVARTEKDAKQCQWMWYMLMKEYNSVLQGAQNTDGFPFFAQMQETRKYRTPIDIPGRN</sequence>
<feature type="region of interest" description="Disordered" evidence="1">
    <location>
        <begin position="52"/>
        <end position="74"/>
    </location>
</feature>
<evidence type="ECO:0000256" key="1">
    <source>
        <dbReference type="SAM" id="MobiDB-lite"/>
    </source>
</evidence>
<dbReference type="EMBL" id="LVLJ01000416">
    <property type="protein sequence ID" value="OAE34353.1"/>
    <property type="molecule type" value="Genomic_DNA"/>
</dbReference>
<protein>
    <recommendedName>
        <fullName evidence="2">Myb/SANT-like DNA-binding domain-containing protein</fullName>
    </recommendedName>
</protein>
<dbReference type="Proteomes" id="UP000077202">
    <property type="component" value="Unassembled WGS sequence"/>
</dbReference>
<evidence type="ECO:0000259" key="2">
    <source>
        <dbReference type="Pfam" id="PF13837"/>
    </source>
</evidence>
<name>A0A176WP40_MARPO</name>
<accession>A0A176WP40</accession>
<gene>
    <name evidence="3" type="ORF">AXG93_1054s1380</name>
</gene>
<feature type="compositionally biased region" description="Basic and acidic residues" evidence="1">
    <location>
        <begin position="62"/>
        <end position="72"/>
    </location>
</feature>
<dbReference type="AlphaFoldDB" id="A0A176WP40"/>
<reference evidence="3" key="1">
    <citation type="submission" date="2016-03" db="EMBL/GenBank/DDBJ databases">
        <title>Mechanisms controlling the formation of the plant cell surface in tip-growing cells are functionally conserved among land plants.</title>
        <authorList>
            <person name="Honkanen S."/>
            <person name="Jones V.A."/>
            <person name="Morieri G."/>
            <person name="Champion C."/>
            <person name="Hetherington A.J."/>
            <person name="Kelly S."/>
            <person name="Saint-Marcoux D."/>
            <person name="Proust H."/>
            <person name="Prescott H."/>
            <person name="Dolan L."/>
        </authorList>
    </citation>
    <scope>NUCLEOTIDE SEQUENCE [LARGE SCALE GENOMIC DNA]</scope>
    <source>
        <tissue evidence="3">Whole gametophyte</tissue>
    </source>
</reference>
<keyword evidence="4" id="KW-1185">Reference proteome</keyword>
<evidence type="ECO:0000313" key="3">
    <source>
        <dbReference type="EMBL" id="OAE34353.1"/>
    </source>
</evidence>